<accession>A0A3B0SDZ4</accession>
<dbReference type="InterPro" id="IPR025158">
    <property type="entry name" value="Mg_chelat-rel_C"/>
</dbReference>
<dbReference type="SUPFAM" id="SSF52540">
    <property type="entry name" value="P-loop containing nucleoside triphosphate hydrolases"/>
    <property type="match status" value="1"/>
</dbReference>
<dbReference type="InterPro" id="IPR000523">
    <property type="entry name" value="Mg_chelatse_chII-like_cat_dom"/>
</dbReference>
<evidence type="ECO:0000259" key="1">
    <source>
        <dbReference type="Pfam" id="PF01078"/>
    </source>
</evidence>
<dbReference type="AlphaFoldDB" id="A0A3B0SDZ4"/>
<proteinExistence type="predicted"/>
<dbReference type="Pfam" id="PF01078">
    <property type="entry name" value="Mg_chelatase"/>
    <property type="match status" value="1"/>
</dbReference>
<dbReference type="EMBL" id="UOEI01000389">
    <property type="protein sequence ID" value="VAW04255.1"/>
    <property type="molecule type" value="Genomic_DNA"/>
</dbReference>
<sequence length="198" mass="22360">MLFLDELGEFNPSVLDALRQPIEQGEIIVARQGATVRFPSSVQVVAASNPCPCGYWKDHRTPCECTDAKRDRYRTRLSGPLLDRLDMRIRVERLTAAEMMSERGESSQDVRRRVMAARAVQRARSILNRDLTRDELDGLPVSIGGNIVLRRVADQDTMTARGWDRIRRVARTLADLDGLDVVDTEHVSEAERLRGESS</sequence>
<dbReference type="PANTHER" id="PTHR32039">
    <property type="entry name" value="MAGNESIUM-CHELATASE SUBUNIT CHLI"/>
    <property type="match status" value="1"/>
</dbReference>
<evidence type="ECO:0000313" key="3">
    <source>
        <dbReference type="EMBL" id="VAW04255.1"/>
    </source>
</evidence>
<feature type="domain" description="Magnesium chelatase ChlI-like catalytic" evidence="1">
    <location>
        <begin position="1"/>
        <end position="98"/>
    </location>
</feature>
<feature type="domain" description="Mg chelatase-related protein C-terminal" evidence="2">
    <location>
        <begin position="104"/>
        <end position="194"/>
    </location>
</feature>
<dbReference type="InterPro" id="IPR027417">
    <property type="entry name" value="P-loop_NTPase"/>
</dbReference>
<dbReference type="GO" id="GO:0005524">
    <property type="term" value="F:ATP binding"/>
    <property type="evidence" value="ECO:0007669"/>
    <property type="project" value="InterPro"/>
</dbReference>
<gene>
    <name evidence="3" type="ORF">MNBD_ACTINO01-1127</name>
</gene>
<dbReference type="Gene3D" id="3.40.50.300">
    <property type="entry name" value="P-loop containing nucleotide triphosphate hydrolases"/>
    <property type="match status" value="1"/>
</dbReference>
<dbReference type="Pfam" id="PF13335">
    <property type="entry name" value="Mg_chelatase_C"/>
    <property type="match status" value="1"/>
</dbReference>
<reference evidence="3" key="1">
    <citation type="submission" date="2018-06" db="EMBL/GenBank/DDBJ databases">
        <authorList>
            <person name="Zhirakovskaya E."/>
        </authorList>
    </citation>
    <scope>NUCLEOTIDE SEQUENCE</scope>
</reference>
<dbReference type="PANTHER" id="PTHR32039:SF7">
    <property type="entry name" value="COMPETENCE PROTEIN COMM"/>
    <property type="match status" value="1"/>
</dbReference>
<protein>
    <submittedName>
        <fullName evidence="3">MG(2+) CHELATASE FAMILY PROTEIN / ComM-related protein</fullName>
    </submittedName>
</protein>
<evidence type="ECO:0000259" key="2">
    <source>
        <dbReference type="Pfam" id="PF13335"/>
    </source>
</evidence>
<dbReference type="InterPro" id="IPR045006">
    <property type="entry name" value="CHLI-like"/>
</dbReference>
<organism evidence="3">
    <name type="scientific">hydrothermal vent metagenome</name>
    <dbReference type="NCBI Taxonomy" id="652676"/>
    <lineage>
        <taxon>unclassified sequences</taxon>
        <taxon>metagenomes</taxon>
        <taxon>ecological metagenomes</taxon>
    </lineage>
</organism>
<name>A0A3B0SDZ4_9ZZZZ</name>